<dbReference type="Proteomes" id="UP000593561">
    <property type="component" value="Unassembled WGS sequence"/>
</dbReference>
<dbReference type="EMBL" id="JABFAC010242598">
    <property type="protein sequence ID" value="MBA0635627.1"/>
    <property type="molecule type" value="Genomic_DNA"/>
</dbReference>
<dbReference type="CDD" id="cd06222">
    <property type="entry name" value="RNase_H_like"/>
    <property type="match status" value="1"/>
</dbReference>
<dbReference type="InterPro" id="IPR012337">
    <property type="entry name" value="RNaseH-like_sf"/>
</dbReference>
<sequence>MTEDRCLKCGQETEDSNHVFQRCPIAKEVCGQLNYSWVFNNINLDLWSWLTWVFREGTTEQCRGFCYGLWILWTSRNKFLYEGKISTSRDISKQIKSYILEMEGIRERELTLVTNTKTNQRLQRENTTIFFDAAFDSQHNRSAIGLVVKEQDGKIVAAKSILHENVASPFAAEAYAGYQATMLGIQLGYLNVDILGDSKIVTSKCQSENRDRSEIGAIISDIQGLKCFFQKIRFSFIPRTRNIEAHRIARETLKKGEELYLEGENSRALCEEQEPTCLGYSEQRERR</sequence>
<dbReference type="PANTHER" id="PTHR47074">
    <property type="entry name" value="BNAC02G40300D PROTEIN"/>
    <property type="match status" value="1"/>
</dbReference>
<evidence type="ECO:0000313" key="3">
    <source>
        <dbReference type="Proteomes" id="UP000593561"/>
    </source>
</evidence>
<organism evidence="2 3">
    <name type="scientific">Gossypium davidsonii</name>
    <name type="common">Davidson's cotton</name>
    <name type="synonym">Gossypium klotzschianum subsp. davidsonii</name>
    <dbReference type="NCBI Taxonomy" id="34287"/>
    <lineage>
        <taxon>Eukaryota</taxon>
        <taxon>Viridiplantae</taxon>
        <taxon>Streptophyta</taxon>
        <taxon>Embryophyta</taxon>
        <taxon>Tracheophyta</taxon>
        <taxon>Spermatophyta</taxon>
        <taxon>Magnoliopsida</taxon>
        <taxon>eudicotyledons</taxon>
        <taxon>Gunneridae</taxon>
        <taxon>Pentapetalae</taxon>
        <taxon>rosids</taxon>
        <taxon>malvids</taxon>
        <taxon>Malvales</taxon>
        <taxon>Malvaceae</taxon>
        <taxon>Malvoideae</taxon>
        <taxon>Gossypium</taxon>
    </lineage>
</organism>
<evidence type="ECO:0000313" key="2">
    <source>
        <dbReference type="EMBL" id="MBA0635627.1"/>
    </source>
</evidence>
<keyword evidence="3" id="KW-1185">Reference proteome</keyword>
<dbReference type="GO" id="GO:0004523">
    <property type="term" value="F:RNA-DNA hybrid ribonuclease activity"/>
    <property type="evidence" value="ECO:0007669"/>
    <property type="project" value="InterPro"/>
</dbReference>
<dbReference type="InterPro" id="IPR052929">
    <property type="entry name" value="RNase_H-like_EbsB-rel"/>
</dbReference>
<dbReference type="InterPro" id="IPR044730">
    <property type="entry name" value="RNase_H-like_dom_plant"/>
</dbReference>
<dbReference type="Gene3D" id="3.30.420.10">
    <property type="entry name" value="Ribonuclease H-like superfamily/Ribonuclease H"/>
    <property type="match status" value="1"/>
</dbReference>
<dbReference type="GO" id="GO:0003676">
    <property type="term" value="F:nucleic acid binding"/>
    <property type="evidence" value="ECO:0007669"/>
    <property type="project" value="InterPro"/>
</dbReference>
<dbReference type="AlphaFoldDB" id="A0A7J8TBS8"/>
<dbReference type="PANTHER" id="PTHR47074:SF61">
    <property type="entry name" value="RNASE H TYPE-1 DOMAIN-CONTAINING PROTEIN"/>
    <property type="match status" value="1"/>
</dbReference>
<dbReference type="SUPFAM" id="SSF53098">
    <property type="entry name" value="Ribonuclease H-like"/>
    <property type="match status" value="1"/>
</dbReference>
<evidence type="ECO:0000259" key="1">
    <source>
        <dbReference type="Pfam" id="PF13456"/>
    </source>
</evidence>
<feature type="domain" description="RNase H type-1" evidence="1">
    <location>
        <begin position="131"/>
        <end position="251"/>
    </location>
</feature>
<reference evidence="2 3" key="1">
    <citation type="journal article" date="2019" name="Genome Biol. Evol.">
        <title>Insights into the evolution of the New World diploid cottons (Gossypium, subgenus Houzingenia) based on genome sequencing.</title>
        <authorList>
            <person name="Grover C.E."/>
            <person name="Arick M.A. 2nd"/>
            <person name="Thrash A."/>
            <person name="Conover J.L."/>
            <person name="Sanders W.S."/>
            <person name="Peterson D.G."/>
            <person name="Frelichowski J.E."/>
            <person name="Scheffler J.A."/>
            <person name="Scheffler B.E."/>
            <person name="Wendel J.F."/>
        </authorList>
    </citation>
    <scope>NUCLEOTIDE SEQUENCE [LARGE SCALE GENOMIC DNA]</scope>
    <source>
        <strain evidence="2">27</strain>
        <tissue evidence="2">Leaf</tissue>
    </source>
</reference>
<name>A0A7J8TBS8_GOSDV</name>
<gene>
    <name evidence="2" type="ORF">Godav_029975</name>
</gene>
<comment type="caution">
    <text evidence="2">The sequence shown here is derived from an EMBL/GenBank/DDBJ whole genome shotgun (WGS) entry which is preliminary data.</text>
</comment>
<dbReference type="InterPro" id="IPR036397">
    <property type="entry name" value="RNaseH_sf"/>
</dbReference>
<dbReference type="InterPro" id="IPR002156">
    <property type="entry name" value="RNaseH_domain"/>
</dbReference>
<protein>
    <recommendedName>
        <fullName evidence="1">RNase H type-1 domain-containing protein</fullName>
    </recommendedName>
</protein>
<dbReference type="Pfam" id="PF13456">
    <property type="entry name" value="RVT_3"/>
    <property type="match status" value="1"/>
</dbReference>
<proteinExistence type="predicted"/>
<accession>A0A7J8TBS8</accession>